<feature type="domain" description="C2H2-type" evidence="8">
    <location>
        <begin position="26"/>
        <end position="54"/>
    </location>
</feature>
<dbReference type="GeneID" id="17041795"/>
<dbReference type="GO" id="GO:0016787">
    <property type="term" value="F:hydrolase activity"/>
    <property type="evidence" value="ECO:0007669"/>
    <property type="project" value="UniProtKB-KW"/>
</dbReference>
<keyword evidence="3" id="KW-0863">Zinc-finger</keyword>
<dbReference type="SMART" id="SM00355">
    <property type="entry name" value="ZnF_C2H2"/>
    <property type="match status" value="1"/>
</dbReference>
<dbReference type="Pfam" id="PF24385">
    <property type="entry name" value="DSRM_DHX29"/>
    <property type="match status" value="1"/>
</dbReference>
<dbReference type="OrthoDB" id="543821at2759"/>
<keyword evidence="2" id="KW-0067">ATP-binding</keyword>
<protein>
    <recommendedName>
        <fullName evidence="11">C2H2-type domain-containing protein</fullName>
    </recommendedName>
</protein>
<dbReference type="AlphaFoldDB" id="I0YZK6"/>
<dbReference type="InterPro" id="IPR013087">
    <property type="entry name" value="Znf_C2H2_type"/>
</dbReference>
<dbReference type="SUPFAM" id="SSF46934">
    <property type="entry name" value="UBA-like"/>
    <property type="match status" value="1"/>
</dbReference>
<gene>
    <name evidence="9" type="ORF">COCSUDRAFT_83700</name>
</gene>
<evidence type="ECO:0000259" key="7">
    <source>
        <dbReference type="PROSITE" id="PS50137"/>
    </source>
</evidence>
<dbReference type="InterPro" id="IPR009060">
    <property type="entry name" value="UBA-like_sf"/>
</dbReference>
<dbReference type="PROSITE" id="PS00028">
    <property type="entry name" value="ZINC_FINGER_C2H2_1"/>
    <property type="match status" value="1"/>
</dbReference>
<comment type="caution">
    <text evidence="9">The sequence shown here is derived from an EMBL/GenBank/DDBJ whole genome shotgun (WGS) entry which is preliminary data.</text>
</comment>
<dbReference type="PROSITE" id="PS50137">
    <property type="entry name" value="DS_RBD"/>
    <property type="match status" value="1"/>
</dbReference>
<dbReference type="eggNOG" id="ENOG502SW39">
    <property type="taxonomic scope" value="Eukaryota"/>
</dbReference>
<dbReference type="KEGG" id="csl:COCSUDRAFT_83700"/>
<dbReference type="SMART" id="SM00358">
    <property type="entry name" value="DSRM"/>
    <property type="match status" value="1"/>
</dbReference>
<dbReference type="GO" id="GO:0004386">
    <property type="term" value="F:helicase activity"/>
    <property type="evidence" value="ECO:0007669"/>
    <property type="project" value="UniProtKB-KW"/>
</dbReference>
<accession>I0YZK6</accession>
<dbReference type="InterPro" id="IPR056890">
    <property type="entry name" value="UBA_DHX29-like"/>
</dbReference>
<reference evidence="9 10" key="1">
    <citation type="journal article" date="2012" name="Genome Biol.">
        <title>The genome of the polar eukaryotic microalga coccomyxa subellipsoidea reveals traits of cold adaptation.</title>
        <authorList>
            <person name="Blanc G."/>
            <person name="Agarkova I."/>
            <person name="Grimwood J."/>
            <person name="Kuo A."/>
            <person name="Brueggeman A."/>
            <person name="Dunigan D."/>
            <person name="Gurnon J."/>
            <person name="Ladunga I."/>
            <person name="Lindquist E."/>
            <person name="Lucas S."/>
            <person name="Pangilinan J."/>
            <person name="Proschold T."/>
            <person name="Salamov A."/>
            <person name="Schmutz J."/>
            <person name="Weeks D."/>
            <person name="Yamada T."/>
            <person name="Claverie J.M."/>
            <person name="Grigoriev I."/>
            <person name="Van Etten J."/>
            <person name="Lomsadze A."/>
            <person name="Borodovsky M."/>
        </authorList>
    </citation>
    <scope>NUCLEOTIDE SEQUENCE [LARGE SCALE GENOMIC DNA]</scope>
    <source>
        <strain evidence="9 10">C-169</strain>
    </source>
</reference>
<dbReference type="SUPFAM" id="SSF54768">
    <property type="entry name" value="dsRNA-binding domain-like"/>
    <property type="match status" value="1"/>
</dbReference>
<keyword evidence="3" id="KW-0479">Metal-binding</keyword>
<keyword evidence="2" id="KW-0347">Helicase</keyword>
<evidence type="ECO:0000256" key="2">
    <source>
        <dbReference type="ARBA" id="ARBA00022806"/>
    </source>
</evidence>
<evidence type="ECO:0000313" key="9">
    <source>
        <dbReference type="EMBL" id="EIE23825.1"/>
    </source>
</evidence>
<dbReference type="GO" id="GO:0008270">
    <property type="term" value="F:zinc ion binding"/>
    <property type="evidence" value="ECO:0007669"/>
    <property type="project" value="UniProtKB-KW"/>
</dbReference>
<dbReference type="Proteomes" id="UP000007264">
    <property type="component" value="Unassembled WGS sequence"/>
</dbReference>
<dbReference type="PROSITE" id="PS50157">
    <property type="entry name" value="ZINC_FINGER_C2H2_2"/>
    <property type="match status" value="1"/>
</dbReference>
<keyword evidence="3" id="KW-0862">Zinc</keyword>
<sequence length="357" mass="37772">MVPDRSGGGGGGTKGPAIIDKRNVELECPHCDRTFKQVQRLREHVQKKHPEEDANEGSSDLQPQAAASIPGPSSGPKQGKMMDVGASAGYYTEKSPKMMLLEWCQQQKRPTPRYRSSAADGAVAAKCKVVLADPKDRNKDIVVFLGSEHQAEGTLPDEAEQRAAVTALHRVAGDRALHRVLPQAYLPLWQELCATDVIMSEQQRRMVEGVLRGLSGDPALSGSTAATEEGLVAEFAGKLRDLGFASADVDDALAVAIAQDGRPSLETALDWLCLNVPEDDLPPVFAAGASGKPVGVLNNAHPKENGVDAGERHSASGALSDFTDLGYAIDEAAAALQSCQGDADAAHAHLFDRLTGA</sequence>
<dbReference type="InterPro" id="IPR015940">
    <property type="entry name" value="UBA"/>
</dbReference>
<evidence type="ECO:0000313" key="10">
    <source>
        <dbReference type="Proteomes" id="UP000007264"/>
    </source>
</evidence>
<dbReference type="Pfam" id="PF24899">
    <property type="entry name" value="UBA_DHX29"/>
    <property type="match status" value="1"/>
</dbReference>
<keyword evidence="2" id="KW-0547">Nucleotide-binding</keyword>
<evidence type="ECO:0000259" key="8">
    <source>
        <dbReference type="PROSITE" id="PS50157"/>
    </source>
</evidence>
<keyword evidence="1" id="KW-0378">Hydrolase</keyword>
<evidence type="ECO:0000256" key="1">
    <source>
        <dbReference type="ARBA" id="ARBA00022801"/>
    </source>
</evidence>
<dbReference type="InterPro" id="IPR014720">
    <property type="entry name" value="dsRBD_dom"/>
</dbReference>
<name>I0YZK6_COCSC</name>
<evidence type="ECO:0000259" key="6">
    <source>
        <dbReference type="PROSITE" id="PS50030"/>
    </source>
</evidence>
<evidence type="ECO:0000256" key="3">
    <source>
        <dbReference type="PROSITE-ProRule" id="PRU00042"/>
    </source>
</evidence>
<dbReference type="Gene3D" id="3.30.160.60">
    <property type="entry name" value="Classic Zinc Finger"/>
    <property type="match status" value="1"/>
</dbReference>
<keyword evidence="10" id="KW-1185">Reference proteome</keyword>
<dbReference type="EMBL" id="AGSI01000007">
    <property type="protein sequence ID" value="EIE23825.1"/>
    <property type="molecule type" value="Genomic_DNA"/>
</dbReference>
<evidence type="ECO:0008006" key="11">
    <source>
        <dbReference type="Google" id="ProtNLM"/>
    </source>
</evidence>
<organism evidence="9 10">
    <name type="scientific">Coccomyxa subellipsoidea (strain C-169)</name>
    <name type="common">Green microalga</name>
    <dbReference type="NCBI Taxonomy" id="574566"/>
    <lineage>
        <taxon>Eukaryota</taxon>
        <taxon>Viridiplantae</taxon>
        <taxon>Chlorophyta</taxon>
        <taxon>core chlorophytes</taxon>
        <taxon>Trebouxiophyceae</taxon>
        <taxon>Trebouxiophyceae incertae sedis</taxon>
        <taxon>Coccomyxaceae</taxon>
        <taxon>Coccomyxa</taxon>
        <taxon>Coccomyxa subellipsoidea</taxon>
    </lineage>
</organism>
<evidence type="ECO:0000256" key="4">
    <source>
        <dbReference type="PROSITE-ProRule" id="PRU00266"/>
    </source>
</evidence>
<evidence type="ECO:0000256" key="5">
    <source>
        <dbReference type="SAM" id="MobiDB-lite"/>
    </source>
</evidence>
<feature type="domain" description="UBA" evidence="6">
    <location>
        <begin position="308"/>
        <end position="353"/>
    </location>
</feature>
<feature type="region of interest" description="Disordered" evidence="5">
    <location>
        <begin position="39"/>
        <end position="82"/>
    </location>
</feature>
<dbReference type="Gene3D" id="3.30.160.20">
    <property type="match status" value="1"/>
</dbReference>
<dbReference type="InterPro" id="IPR056328">
    <property type="entry name" value="DSRM_DHX29"/>
</dbReference>
<dbReference type="RefSeq" id="XP_005648369.1">
    <property type="nucleotide sequence ID" value="XM_005648312.1"/>
</dbReference>
<keyword evidence="4" id="KW-0694">RNA-binding</keyword>
<dbReference type="STRING" id="574566.I0YZK6"/>
<proteinExistence type="predicted"/>
<dbReference type="PROSITE" id="PS50030">
    <property type="entry name" value="UBA"/>
    <property type="match status" value="1"/>
</dbReference>
<feature type="compositionally biased region" description="Basic and acidic residues" evidence="5">
    <location>
        <begin position="39"/>
        <end position="52"/>
    </location>
</feature>
<dbReference type="GO" id="GO:0003723">
    <property type="term" value="F:RNA binding"/>
    <property type="evidence" value="ECO:0007669"/>
    <property type="project" value="UniProtKB-UniRule"/>
</dbReference>
<feature type="domain" description="DRBM" evidence="7">
    <location>
        <begin position="95"/>
        <end position="173"/>
    </location>
</feature>